<dbReference type="PATRIC" id="fig|1502.177.peg.3283"/>
<organism evidence="1 2">
    <name type="scientific">Clostridium perfringens</name>
    <dbReference type="NCBI Taxonomy" id="1502"/>
    <lineage>
        <taxon>Bacteria</taxon>
        <taxon>Bacillati</taxon>
        <taxon>Bacillota</taxon>
        <taxon>Clostridia</taxon>
        <taxon>Eubacteriales</taxon>
        <taxon>Clostridiaceae</taxon>
        <taxon>Clostridium</taxon>
    </lineage>
</organism>
<name>A0A140GR33_CLOPF</name>
<gene>
    <name evidence="1" type="ORF">JFP838_pA0076</name>
</gene>
<evidence type="ECO:0000313" key="1">
    <source>
        <dbReference type="EMBL" id="AMN30992.1"/>
    </source>
</evidence>
<reference evidence="1 2" key="1">
    <citation type="journal article" date="2016" name="PLoS ONE">
        <title>Plasmid Characterization and Chromosome Analysis of Two netF+ Clostridium perfringens Isolates Associated with Foal and Canine Necrotizing Enteritis.</title>
        <authorList>
            <person name="Mehdizadeh Gohari I."/>
            <person name="Kropinski A.M."/>
            <person name="Weese S.J."/>
            <person name="Parreira V.R."/>
            <person name="Whitehead A.E."/>
            <person name="Boerlin P."/>
            <person name="Prescott J.F."/>
        </authorList>
    </citation>
    <scope>NUCLEOTIDE SEQUENCE [LARGE SCALE GENOMIC DNA]</scope>
    <source>
        <strain evidence="1 2">JP838</strain>
        <plasmid evidence="2">Plasmid pJFP838A</plasmid>
    </source>
</reference>
<geneLocation type="plasmid" evidence="1 2">
    <name>pJFP838A</name>
</geneLocation>
<accession>A0A140GR33</accession>
<proteinExistence type="predicted"/>
<dbReference type="RefSeq" id="WP_061429600.1">
    <property type="nucleotide sequence ID" value="NZ_CATNZX010000001.1"/>
</dbReference>
<keyword evidence="1" id="KW-0614">Plasmid</keyword>
<dbReference type="Proteomes" id="UP000070260">
    <property type="component" value="Plasmid pJFP838A"/>
</dbReference>
<sequence>METFNIRLVYINFSELQLIKAFEKIGWRYIKSLNKDTCEFKGIIWYSSDILIINELFKEQKVRVFCAKSLNGDFCIYLFFTKFKINNGNITINFRHNAFRRFYGKLGGFITKWEDDERNHHVGNCKDNLKCYYSLYFEFEEKYKEISKKENLSIKDCILVSTKLLLLNSEKINKHVCVYNDI</sequence>
<evidence type="ECO:0000313" key="2">
    <source>
        <dbReference type="Proteomes" id="UP000070260"/>
    </source>
</evidence>
<dbReference type="AlphaFoldDB" id="A0A140GR33"/>
<protein>
    <submittedName>
        <fullName evidence="1">Uncharacterized protein</fullName>
    </submittedName>
</protein>
<dbReference type="EMBL" id="CP013615">
    <property type="protein sequence ID" value="AMN30992.1"/>
    <property type="molecule type" value="Genomic_DNA"/>
</dbReference>